<accession>A0A395T5S1</accession>
<organism evidence="1 2">
    <name type="scientific">Fusarium longipes</name>
    <dbReference type="NCBI Taxonomy" id="694270"/>
    <lineage>
        <taxon>Eukaryota</taxon>
        <taxon>Fungi</taxon>
        <taxon>Dikarya</taxon>
        <taxon>Ascomycota</taxon>
        <taxon>Pezizomycotina</taxon>
        <taxon>Sordariomycetes</taxon>
        <taxon>Hypocreomycetidae</taxon>
        <taxon>Hypocreales</taxon>
        <taxon>Nectriaceae</taxon>
        <taxon>Fusarium</taxon>
    </lineage>
</organism>
<name>A0A395T5S1_9HYPO</name>
<dbReference type="PANTHER" id="PTHR37285:SF5">
    <property type="entry name" value="SPORE WALL MATURATION PROTEIN DIT1"/>
    <property type="match status" value="1"/>
</dbReference>
<evidence type="ECO:0000313" key="1">
    <source>
        <dbReference type="EMBL" id="RGP80030.1"/>
    </source>
</evidence>
<gene>
    <name evidence="1" type="ORF">FLONG3_1801</name>
</gene>
<dbReference type="STRING" id="694270.A0A395T5S1"/>
<dbReference type="OrthoDB" id="429813at2759"/>
<keyword evidence="2" id="KW-1185">Reference proteome</keyword>
<dbReference type="InterPro" id="IPR007817">
    <property type="entry name" value="Isocyanide_synthase_DIT1"/>
</dbReference>
<comment type="caution">
    <text evidence="1">The sequence shown here is derived from an EMBL/GenBank/DDBJ whole genome shotgun (WGS) entry which is preliminary data.</text>
</comment>
<proteinExistence type="predicted"/>
<evidence type="ECO:0000313" key="2">
    <source>
        <dbReference type="Proteomes" id="UP000266234"/>
    </source>
</evidence>
<dbReference type="Proteomes" id="UP000266234">
    <property type="component" value="Unassembled WGS sequence"/>
</dbReference>
<dbReference type="EMBL" id="PXOG01000037">
    <property type="protein sequence ID" value="RGP80030.1"/>
    <property type="molecule type" value="Genomic_DNA"/>
</dbReference>
<protein>
    <submittedName>
        <fullName evidence="1">Spore wall maturation dit1</fullName>
    </submittedName>
</protein>
<sequence>MAVTSKPIMGISVAECSDTPATEVHCSDDSDPENNAIEYHVIETSAKILDIIFDYALNKVDDSKERLEAGRPKFLAVLNKFVAAGAQVDMCLPAFPFKSANKAYKVFGILPDKAEELALGRLNTMCVRIGEIYPPGAQCVIISDGIVYNDLLSISDRDTWAYGQALRKLASAKNFNHIGFSRIKDLIDFHMPHDMKEIAYVANATNFRRAFLNRFGKDDIDIDKEIKDNPDTMMTYLGYRRFLQSDLKHIFPLGDDRTANDYRRDVRYLAKQMLIRGYAFASAVKNGFPNHLRLSIHHSTGEHKISMSLLDTKTGFTTPWHCCVARMANGEWTSAPMGEYLKDPNMKVVHENGRPSYFQETVIEASTEDLSAAQPVLIPQLKAEDGSQDTEAIIPSPFTGNSLKDEIGQSVYGV</sequence>
<dbReference type="PANTHER" id="PTHR37285">
    <property type="entry name" value="SPORE WALL MATURATION PROTEIN DIT1"/>
    <property type="match status" value="1"/>
</dbReference>
<dbReference type="AlphaFoldDB" id="A0A395T5S1"/>
<reference evidence="1 2" key="1">
    <citation type="journal article" date="2018" name="PLoS Pathog.">
        <title>Evolution of structural diversity of trichothecenes, a family of toxins produced by plant pathogenic and entomopathogenic fungi.</title>
        <authorList>
            <person name="Proctor R.H."/>
            <person name="McCormick S.P."/>
            <person name="Kim H.S."/>
            <person name="Cardoza R.E."/>
            <person name="Stanley A.M."/>
            <person name="Lindo L."/>
            <person name="Kelly A."/>
            <person name="Brown D.W."/>
            <person name="Lee T."/>
            <person name="Vaughan M.M."/>
            <person name="Alexander N.J."/>
            <person name="Busman M."/>
            <person name="Gutierrez S."/>
        </authorList>
    </citation>
    <scope>NUCLEOTIDE SEQUENCE [LARGE SCALE GENOMIC DNA]</scope>
    <source>
        <strain evidence="1 2">NRRL 20695</strain>
    </source>
</reference>
<dbReference type="Pfam" id="PF05141">
    <property type="entry name" value="DIT1_PvcA"/>
    <property type="match status" value="1"/>
</dbReference>